<dbReference type="Gene3D" id="1.10.10.10">
    <property type="entry name" value="Winged helix-like DNA-binding domain superfamily/Winged helix DNA-binding domain"/>
    <property type="match status" value="1"/>
</dbReference>
<dbReference type="EMBL" id="CP041186">
    <property type="protein sequence ID" value="QDG53852.1"/>
    <property type="molecule type" value="Genomic_DNA"/>
</dbReference>
<dbReference type="AlphaFoldDB" id="A0A4Y6Q002"/>
<keyword evidence="2" id="KW-1133">Transmembrane helix</keyword>
<dbReference type="Proteomes" id="UP000315995">
    <property type="component" value="Chromosome"/>
</dbReference>
<evidence type="ECO:0000313" key="3">
    <source>
        <dbReference type="EMBL" id="QDG53852.1"/>
    </source>
</evidence>
<evidence type="ECO:0000256" key="1">
    <source>
        <dbReference type="SAM" id="MobiDB-lite"/>
    </source>
</evidence>
<name>A0A4Y6Q002_PERCE</name>
<feature type="region of interest" description="Disordered" evidence="1">
    <location>
        <begin position="76"/>
        <end position="108"/>
    </location>
</feature>
<feature type="compositionally biased region" description="Polar residues" evidence="1">
    <location>
        <begin position="83"/>
        <end position="102"/>
    </location>
</feature>
<proteinExistence type="predicted"/>
<feature type="transmembrane region" description="Helical" evidence="2">
    <location>
        <begin position="20"/>
        <end position="44"/>
    </location>
</feature>
<protein>
    <submittedName>
        <fullName evidence="3">Uncharacterized protein</fullName>
    </submittedName>
</protein>
<keyword evidence="2" id="KW-0472">Membrane</keyword>
<dbReference type="InterPro" id="IPR036388">
    <property type="entry name" value="WH-like_DNA-bd_sf"/>
</dbReference>
<evidence type="ECO:0000256" key="2">
    <source>
        <dbReference type="SAM" id="Phobius"/>
    </source>
</evidence>
<feature type="transmembrane region" description="Helical" evidence="2">
    <location>
        <begin position="50"/>
        <end position="68"/>
    </location>
</feature>
<accession>A0A5B8YEU9</accession>
<keyword evidence="4" id="KW-1185">Reference proteome</keyword>
<keyword evidence="2" id="KW-0812">Transmembrane</keyword>
<reference evidence="3 4" key="1">
    <citation type="submission" date="2019-06" db="EMBL/GenBank/DDBJ databases">
        <title>Persicimonas caeni gen. nov., sp. nov., a predatory bacterium isolated from solar saltern.</title>
        <authorList>
            <person name="Wang S."/>
        </authorList>
    </citation>
    <scope>NUCLEOTIDE SEQUENCE [LARGE SCALE GENOMIC DNA]</scope>
    <source>
        <strain evidence="3 4">YN101</strain>
    </source>
</reference>
<sequence length="204" mass="21951">MALFKDLDKETTLKAIGRVVIAIVGAAAILLCLLLGLGGVLVIADGEGSLAANITLLFGVVITGYGGYRLMRKGLDGSHGSKAEQSQTEQRSPQIQVDPSRQSSEREQREALRMARDMNGHLTVAELALDTSLDIDAARTLLDELVDDGVADLQLTDSGSRVYVFPAFVDGGRGKFSARSMLDDDAEIELEFEKLAAQQKQNKD</sequence>
<accession>A0A4Y6Q002</accession>
<gene>
    <name evidence="3" type="ORF">FIV42_24845</name>
</gene>
<organism evidence="3 4">
    <name type="scientific">Persicimonas caeni</name>
    <dbReference type="NCBI Taxonomy" id="2292766"/>
    <lineage>
        <taxon>Bacteria</taxon>
        <taxon>Deltaproteobacteria</taxon>
        <taxon>Bradymonadales</taxon>
        <taxon>Bradymonadaceae</taxon>
        <taxon>Persicimonas</taxon>
    </lineage>
</organism>
<dbReference type="RefSeq" id="WP_141200306.1">
    <property type="nucleotide sequence ID" value="NZ_CP041186.1"/>
</dbReference>
<evidence type="ECO:0000313" key="4">
    <source>
        <dbReference type="Proteomes" id="UP000315995"/>
    </source>
</evidence>